<comment type="caution">
    <text evidence="1">The sequence shown here is derived from an EMBL/GenBank/DDBJ whole genome shotgun (WGS) entry which is preliminary data.</text>
</comment>
<dbReference type="EMBL" id="JBHSMZ010000014">
    <property type="protein sequence ID" value="MFC5550226.1"/>
    <property type="molecule type" value="Genomic_DNA"/>
</dbReference>
<dbReference type="Proteomes" id="UP001596086">
    <property type="component" value="Unassembled WGS sequence"/>
</dbReference>
<name>A0ABW0RZS2_9BURK</name>
<evidence type="ECO:0000313" key="2">
    <source>
        <dbReference type="Proteomes" id="UP001596086"/>
    </source>
</evidence>
<keyword evidence="2" id="KW-1185">Reference proteome</keyword>
<organism evidence="1 2">
    <name type="scientific">Massilia aerilata</name>
    <dbReference type="NCBI Taxonomy" id="453817"/>
    <lineage>
        <taxon>Bacteria</taxon>
        <taxon>Pseudomonadati</taxon>
        <taxon>Pseudomonadota</taxon>
        <taxon>Betaproteobacteria</taxon>
        <taxon>Burkholderiales</taxon>
        <taxon>Oxalobacteraceae</taxon>
        <taxon>Telluria group</taxon>
        <taxon>Massilia</taxon>
    </lineage>
</organism>
<evidence type="ECO:0000313" key="1">
    <source>
        <dbReference type="EMBL" id="MFC5550226.1"/>
    </source>
</evidence>
<protein>
    <submittedName>
        <fullName evidence="1">Uncharacterized protein</fullName>
    </submittedName>
</protein>
<dbReference type="RefSeq" id="WP_379772497.1">
    <property type="nucleotide sequence ID" value="NZ_JBHSMZ010000014.1"/>
</dbReference>
<reference evidence="2" key="1">
    <citation type="journal article" date="2019" name="Int. J. Syst. Evol. Microbiol.">
        <title>The Global Catalogue of Microorganisms (GCM) 10K type strain sequencing project: providing services to taxonomists for standard genome sequencing and annotation.</title>
        <authorList>
            <consortium name="The Broad Institute Genomics Platform"/>
            <consortium name="The Broad Institute Genome Sequencing Center for Infectious Disease"/>
            <person name="Wu L."/>
            <person name="Ma J."/>
        </authorList>
    </citation>
    <scope>NUCLEOTIDE SEQUENCE [LARGE SCALE GENOMIC DNA]</scope>
    <source>
        <strain evidence="2">CGMCC 4.5798</strain>
    </source>
</reference>
<gene>
    <name evidence="1" type="ORF">ACFPO9_17055</name>
</gene>
<accession>A0ABW0RZS2</accession>
<sequence>METTTEANVHLGDGIVVVRRKGSSSPAIANVLGSVPFDGGTSLYLDRLIHKPYESELGGYGIMGAISSILIVPQAQSAPVADA</sequence>
<proteinExistence type="predicted"/>